<gene>
    <name evidence="3" type="ORF">SARC_12600</name>
</gene>
<evidence type="ECO:0000256" key="2">
    <source>
        <dbReference type="SAM" id="MobiDB-lite"/>
    </source>
</evidence>
<dbReference type="SUPFAM" id="SSF51556">
    <property type="entry name" value="Metallo-dependent hydrolases"/>
    <property type="match status" value="1"/>
</dbReference>
<dbReference type="GO" id="GO:0016788">
    <property type="term" value="F:hydrolase activity, acting on ester bonds"/>
    <property type="evidence" value="ECO:0007669"/>
    <property type="project" value="InterPro"/>
</dbReference>
<evidence type="ECO:0000256" key="1">
    <source>
        <dbReference type="ARBA" id="ARBA00022801"/>
    </source>
</evidence>
<evidence type="ECO:0000313" key="4">
    <source>
        <dbReference type="Proteomes" id="UP000054560"/>
    </source>
</evidence>
<feature type="compositionally biased region" description="Basic and acidic residues" evidence="2">
    <location>
        <begin position="138"/>
        <end position="162"/>
    </location>
</feature>
<accession>A0A0L0FDL6</accession>
<dbReference type="Proteomes" id="UP000054560">
    <property type="component" value="Unassembled WGS sequence"/>
</dbReference>
<dbReference type="InterPro" id="IPR001130">
    <property type="entry name" value="TatD-like"/>
</dbReference>
<dbReference type="GeneID" id="25913104"/>
<dbReference type="PROSITE" id="PS01090">
    <property type="entry name" value="TATD_2"/>
    <property type="match status" value="1"/>
</dbReference>
<dbReference type="PANTHER" id="PTHR46363">
    <property type="entry name" value="DEOXYRIBONUCLEASE TATDN2-RELATED"/>
    <property type="match status" value="1"/>
</dbReference>
<proteinExistence type="predicted"/>
<keyword evidence="4" id="KW-1185">Reference proteome</keyword>
<sequence length="375" mass="42295">MQGIMLPRTLLARRGPSSRITLAQGSKNRHVQLYSCLYSTVSRTYIDTHTHLDMILKRLRQPHTHYPALCKEVHLNTPMEACIHVSCSPATFEDGLRLVENYDNVYGAFGVHPKSAKEYNLSVAKRIRSILLPTSREASVHDRDMHNSHTAENDETNTKRSIESGNNKQPKSSEDNTRTAKDGRDTSDKPFVRRYRAIALGECGLDYSQRDSWGGDEKIRHEKELQKRVFIDQIQLAVKLNVPLVIHTREAEDDTLEILMRHLPSTHPTHLHCFTSHVSLAVALLKSHTGLCIGFTGAVTFKSAHVLRNTVRKVPLNRILLETDGPFMAPEPHRGKTCVPSMIPYIAECVAKVKGVDASQVYEQARINTHKVYGI</sequence>
<dbReference type="eggNOG" id="KOG3020">
    <property type="taxonomic scope" value="Eukaryota"/>
</dbReference>
<dbReference type="EMBL" id="KQ244025">
    <property type="protein sequence ID" value="KNC74862.1"/>
    <property type="molecule type" value="Genomic_DNA"/>
</dbReference>
<evidence type="ECO:0008006" key="5">
    <source>
        <dbReference type="Google" id="ProtNLM"/>
    </source>
</evidence>
<dbReference type="InterPro" id="IPR018228">
    <property type="entry name" value="DNase_TatD-rel_CS"/>
</dbReference>
<evidence type="ECO:0000313" key="3">
    <source>
        <dbReference type="EMBL" id="KNC74862.1"/>
    </source>
</evidence>
<dbReference type="Pfam" id="PF01026">
    <property type="entry name" value="TatD_DNase"/>
    <property type="match status" value="1"/>
</dbReference>
<protein>
    <recommendedName>
        <fullName evidence="5">TatD DNase</fullName>
    </recommendedName>
</protein>
<reference evidence="3 4" key="1">
    <citation type="submission" date="2011-02" db="EMBL/GenBank/DDBJ databases">
        <title>The Genome Sequence of Sphaeroforma arctica JP610.</title>
        <authorList>
            <consortium name="The Broad Institute Genome Sequencing Platform"/>
            <person name="Russ C."/>
            <person name="Cuomo C."/>
            <person name="Young S.K."/>
            <person name="Zeng Q."/>
            <person name="Gargeya S."/>
            <person name="Alvarado L."/>
            <person name="Berlin A."/>
            <person name="Chapman S.B."/>
            <person name="Chen Z."/>
            <person name="Freedman E."/>
            <person name="Gellesch M."/>
            <person name="Goldberg J."/>
            <person name="Griggs A."/>
            <person name="Gujja S."/>
            <person name="Heilman E."/>
            <person name="Heiman D."/>
            <person name="Howarth C."/>
            <person name="Mehta T."/>
            <person name="Neiman D."/>
            <person name="Pearson M."/>
            <person name="Roberts A."/>
            <person name="Saif S."/>
            <person name="Shea T."/>
            <person name="Shenoy N."/>
            <person name="Sisk P."/>
            <person name="Stolte C."/>
            <person name="Sykes S."/>
            <person name="White J."/>
            <person name="Yandava C."/>
            <person name="Burger G."/>
            <person name="Gray M.W."/>
            <person name="Holland P.W.H."/>
            <person name="King N."/>
            <person name="Lang F.B.F."/>
            <person name="Roger A.J."/>
            <person name="Ruiz-Trillo I."/>
            <person name="Haas B."/>
            <person name="Nusbaum C."/>
            <person name="Birren B."/>
        </authorList>
    </citation>
    <scope>NUCLEOTIDE SEQUENCE [LARGE SCALE GENOMIC DNA]</scope>
    <source>
        <strain evidence="3 4">JP610</strain>
    </source>
</reference>
<dbReference type="PROSITE" id="PS01091">
    <property type="entry name" value="TATD_3"/>
    <property type="match status" value="1"/>
</dbReference>
<dbReference type="RefSeq" id="XP_014148764.1">
    <property type="nucleotide sequence ID" value="XM_014293289.1"/>
</dbReference>
<dbReference type="Gene3D" id="3.20.20.140">
    <property type="entry name" value="Metal-dependent hydrolases"/>
    <property type="match status" value="1"/>
</dbReference>
<dbReference type="AlphaFoldDB" id="A0A0L0FDL6"/>
<dbReference type="InterPro" id="IPR032466">
    <property type="entry name" value="Metal_Hydrolase"/>
</dbReference>
<organism evidence="3 4">
    <name type="scientific">Sphaeroforma arctica JP610</name>
    <dbReference type="NCBI Taxonomy" id="667725"/>
    <lineage>
        <taxon>Eukaryota</taxon>
        <taxon>Ichthyosporea</taxon>
        <taxon>Ichthyophonida</taxon>
        <taxon>Sphaeroforma</taxon>
    </lineage>
</organism>
<dbReference type="PANTHER" id="PTHR46363:SF1">
    <property type="entry name" value="DEOXYRIBONUCLEASE TATDN2-RELATED"/>
    <property type="match status" value="1"/>
</dbReference>
<keyword evidence="1" id="KW-0378">Hydrolase</keyword>
<feature type="region of interest" description="Disordered" evidence="2">
    <location>
        <begin position="137"/>
        <end position="188"/>
    </location>
</feature>
<dbReference type="OrthoDB" id="6079689at2759"/>
<feature type="compositionally biased region" description="Basic and acidic residues" evidence="2">
    <location>
        <begin position="171"/>
        <end position="188"/>
    </location>
</feature>
<name>A0A0L0FDL6_9EUKA</name>
<dbReference type="CDD" id="cd01310">
    <property type="entry name" value="TatD_DNAse"/>
    <property type="match status" value="1"/>
</dbReference>
<dbReference type="PROSITE" id="PS01137">
    <property type="entry name" value="TATD_1"/>
    <property type="match status" value="1"/>
</dbReference>